<keyword evidence="1 3" id="KW-0597">Phosphoprotein</keyword>
<dbReference type="Gene3D" id="3.40.50.2300">
    <property type="match status" value="1"/>
</dbReference>
<dbReference type="CDD" id="cd17535">
    <property type="entry name" value="REC_NarL-like"/>
    <property type="match status" value="1"/>
</dbReference>
<dbReference type="GO" id="GO:0003677">
    <property type="term" value="F:DNA binding"/>
    <property type="evidence" value="ECO:0007669"/>
    <property type="project" value="UniProtKB-KW"/>
</dbReference>
<organism evidence="6 7">
    <name type="scientific">Flaviaesturariibacter aridisoli</name>
    <dbReference type="NCBI Taxonomy" id="2545761"/>
    <lineage>
        <taxon>Bacteria</taxon>
        <taxon>Pseudomonadati</taxon>
        <taxon>Bacteroidota</taxon>
        <taxon>Chitinophagia</taxon>
        <taxon>Chitinophagales</taxon>
        <taxon>Chitinophagaceae</taxon>
        <taxon>Flaviaestuariibacter</taxon>
    </lineage>
</organism>
<gene>
    <name evidence="6" type="ORF">E0486_18515</name>
</gene>
<dbReference type="Pfam" id="PF00072">
    <property type="entry name" value="Response_reg"/>
    <property type="match status" value="1"/>
</dbReference>
<evidence type="ECO:0000256" key="3">
    <source>
        <dbReference type="PROSITE-ProRule" id="PRU00169"/>
    </source>
</evidence>
<dbReference type="InterPro" id="IPR011006">
    <property type="entry name" value="CheY-like_superfamily"/>
</dbReference>
<keyword evidence="7" id="KW-1185">Reference proteome</keyword>
<feature type="domain" description="HTH luxR-type" evidence="4">
    <location>
        <begin position="142"/>
        <end position="207"/>
    </location>
</feature>
<evidence type="ECO:0000259" key="5">
    <source>
        <dbReference type="PROSITE" id="PS50110"/>
    </source>
</evidence>
<dbReference type="Proteomes" id="UP000295164">
    <property type="component" value="Unassembled WGS sequence"/>
</dbReference>
<accession>A0A4R4DNW6</accession>
<dbReference type="GO" id="GO:0000160">
    <property type="term" value="P:phosphorelay signal transduction system"/>
    <property type="evidence" value="ECO:0007669"/>
    <property type="project" value="InterPro"/>
</dbReference>
<dbReference type="PROSITE" id="PS50043">
    <property type="entry name" value="HTH_LUXR_2"/>
    <property type="match status" value="1"/>
</dbReference>
<evidence type="ECO:0000256" key="1">
    <source>
        <dbReference type="ARBA" id="ARBA00022553"/>
    </source>
</evidence>
<protein>
    <submittedName>
        <fullName evidence="6">Response regulator transcription factor</fullName>
    </submittedName>
</protein>
<feature type="modified residue" description="4-aspartylphosphate" evidence="3">
    <location>
        <position position="54"/>
    </location>
</feature>
<dbReference type="InterPro" id="IPR058245">
    <property type="entry name" value="NreC/VraR/RcsB-like_REC"/>
</dbReference>
<name>A0A4R4DNW6_9BACT</name>
<dbReference type="PROSITE" id="PS50110">
    <property type="entry name" value="RESPONSE_REGULATORY"/>
    <property type="match status" value="1"/>
</dbReference>
<dbReference type="AlphaFoldDB" id="A0A4R4DNW6"/>
<dbReference type="CDD" id="cd06170">
    <property type="entry name" value="LuxR_C_like"/>
    <property type="match status" value="1"/>
</dbReference>
<dbReference type="InterPro" id="IPR016032">
    <property type="entry name" value="Sig_transdc_resp-reg_C-effctor"/>
</dbReference>
<reference evidence="6 7" key="1">
    <citation type="submission" date="2019-03" db="EMBL/GenBank/DDBJ databases">
        <authorList>
            <person name="Kim M.K.M."/>
        </authorList>
    </citation>
    <scope>NUCLEOTIDE SEQUENCE [LARGE SCALE GENOMIC DNA]</scope>
    <source>
        <strain evidence="6 7">17J68-15</strain>
    </source>
</reference>
<dbReference type="PANTHER" id="PTHR43214">
    <property type="entry name" value="TWO-COMPONENT RESPONSE REGULATOR"/>
    <property type="match status" value="1"/>
</dbReference>
<proteinExistence type="predicted"/>
<dbReference type="InterPro" id="IPR001789">
    <property type="entry name" value="Sig_transdc_resp-reg_receiver"/>
</dbReference>
<dbReference type="Pfam" id="PF00196">
    <property type="entry name" value="GerE"/>
    <property type="match status" value="1"/>
</dbReference>
<dbReference type="GO" id="GO:0006355">
    <property type="term" value="P:regulation of DNA-templated transcription"/>
    <property type="evidence" value="ECO:0007669"/>
    <property type="project" value="InterPro"/>
</dbReference>
<dbReference type="PROSITE" id="PS00622">
    <property type="entry name" value="HTH_LUXR_1"/>
    <property type="match status" value="1"/>
</dbReference>
<keyword evidence="2" id="KW-0238">DNA-binding</keyword>
<dbReference type="PANTHER" id="PTHR43214:SF43">
    <property type="entry name" value="TWO-COMPONENT RESPONSE REGULATOR"/>
    <property type="match status" value="1"/>
</dbReference>
<feature type="domain" description="Response regulatory" evidence="5">
    <location>
        <begin position="4"/>
        <end position="119"/>
    </location>
</feature>
<dbReference type="EMBL" id="SKFH01000083">
    <property type="protein sequence ID" value="TCZ63462.1"/>
    <property type="molecule type" value="Genomic_DNA"/>
</dbReference>
<evidence type="ECO:0000259" key="4">
    <source>
        <dbReference type="PROSITE" id="PS50043"/>
    </source>
</evidence>
<dbReference type="InterPro" id="IPR000792">
    <property type="entry name" value="Tscrpt_reg_LuxR_C"/>
</dbReference>
<dbReference type="SMART" id="SM00448">
    <property type="entry name" value="REC"/>
    <property type="match status" value="1"/>
</dbReference>
<evidence type="ECO:0000313" key="6">
    <source>
        <dbReference type="EMBL" id="TCZ63462.1"/>
    </source>
</evidence>
<dbReference type="OrthoDB" id="9797341at2"/>
<dbReference type="PRINTS" id="PR00038">
    <property type="entry name" value="HTHLUXR"/>
</dbReference>
<dbReference type="RefSeq" id="WP_131854541.1">
    <property type="nucleotide sequence ID" value="NZ_SKFH01000083.1"/>
</dbReference>
<evidence type="ECO:0000313" key="7">
    <source>
        <dbReference type="Proteomes" id="UP000295164"/>
    </source>
</evidence>
<sequence length="210" mass="23292">MKPVVSLVEDSKTFQEALARVVSESDKFRLGTIYGSAEDAAALLDEAPDIVIVDIQLPGQSGIDLIRSIRRQHGQMRFLVCSIHDDDDKIMQALESGAEGYILKDSSASQIRAALEEMLQGGAPMSPYIARRVISFFRKPADLPPAAVLTIREQEVLNLLAAGLQYKQIADRLFLSVETVKTHLRNIYAKLHVQNKMEAVNKWRKGDAGM</sequence>
<comment type="caution">
    <text evidence="6">The sequence shown here is derived from an EMBL/GenBank/DDBJ whole genome shotgun (WGS) entry which is preliminary data.</text>
</comment>
<dbReference type="InterPro" id="IPR039420">
    <property type="entry name" value="WalR-like"/>
</dbReference>
<evidence type="ECO:0000256" key="2">
    <source>
        <dbReference type="ARBA" id="ARBA00023125"/>
    </source>
</evidence>
<dbReference type="SMART" id="SM00421">
    <property type="entry name" value="HTH_LUXR"/>
    <property type="match status" value="1"/>
</dbReference>
<dbReference type="SUPFAM" id="SSF52172">
    <property type="entry name" value="CheY-like"/>
    <property type="match status" value="1"/>
</dbReference>
<dbReference type="SUPFAM" id="SSF46894">
    <property type="entry name" value="C-terminal effector domain of the bipartite response regulators"/>
    <property type="match status" value="1"/>
</dbReference>